<proteinExistence type="predicted"/>
<dbReference type="EMBL" id="MU268116">
    <property type="protein sequence ID" value="KAH7905827.1"/>
    <property type="molecule type" value="Genomic_DNA"/>
</dbReference>
<evidence type="ECO:0000313" key="1">
    <source>
        <dbReference type="EMBL" id="KAH7905827.1"/>
    </source>
</evidence>
<reference evidence="1" key="1">
    <citation type="journal article" date="2021" name="New Phytol.">
        <title>Evolutionary innovations through gain and loss of genes in the ectomycorrhizal Boletales.</title>
        <authorList>
            <person name="Wu G."/>
            <person name="Miyauchi S."/>
            <person name="Morin E."/>
            <person name="Kuo A."/>
            <person name="Drula E."/>
            <person name="Varga T."/>
            <person name="Kohler A."/>
            <person name="Feng B."/>
            <person name="Cao Y."/>
            <person name="Lipzen A."/>
            <person name="Daum C."/>
            <person name="Hundley H."/>
            <person name="Pangilinan J."/>
            <person name="Johnson J."/>
            <person name="Barry K."/>
            <person name="LaButti K."/>
            <person name="Ng V."/>
            <person name="Ahrendt S."/>
            <person name="Min B."/>
            <person name="Choi I.G."/>
            <person name="Park H."/>
            <person name="Plett J.M."/>
            <person name="Magnuson J."/>
            <person name="Spatafora J.W."/>
            <person name="Nagy L.G."/>
            <person name="Henrissat B."/>
            <person name="Grigoriev I.V."/>
            <person name="Yang Z.L."/>
            <person name="Xu J."/>
            <person name="Martin F.M."/>
        </authorList>
    </citation>
    <scope>NUCLEOTIDE SEQUENCE</scope>
    <source>
        <strain evidence="1">ATCC 28755</strain>
    </source>
</reference>
<comment type="caution">
    <text evidence="1">The sequence shown here is derived from an EMBL/GenBank/DDBJ whole genome shotgun (WGS) entry which is preliminary data.</text>
</comment>
<dbReference type="Proteomes" id="UP000790377">
    <property type="component" value="Unassembled WGS sequence"/>
</dbReference>
<accession>A0ACB7ZYQ6</accession>
<name>A0ACB7ZYQ6_9AGAM</name>
<gene>
    <name evidence="1" type="ORF">BJ138DRAFT_1105663</name>
</gene>
<keyword evidence="2" id="KW-1185">Reference proteome</keyword>
<protein>
    <submittedName>
        <fullName evidence="1">Uncharacterized protein</fullName>
    </submittedName>
</protein>
<sequence>MVSSFKSAGKIRRLIYEFDTATLFAHSDLRTATAEDLFVGLVLMQSLRPSSDLADNANGRFTLVRASPQVFKKTTRASCHPSVHKADVRSARGTCVSFPGSNSQRSTVAPRSGLDPLSKPDLGETKIRVGIIFYDGVGRVDFVPYNHDKGYSITRSPYYEDGGKTVHEMLKAEGEDIFPLQGWPRLALPQITLKTGFES</sequence>
<evidence type="ECO:0000313" key="2">
    <source>
        <dbReference type="Proteomes" id="UP000790377"/>
    </source>
</evidence>
<organism evidence="1 2">
    <name type="scientific">Hygrophoropsis aurantiaca</name>
    <dbReference type="NCBI Taxonomy" id="72124"/>
    <lineage>
        <taxon>Eukaryota</taxon>
        <taxon>Fungi</taxon>
        <taxon>Dikarya</taxon>
        <taxon>Basidiomycota</taxon>
        <taxon>Agaricomycotina</taxon>
        <taxon>Agaricomycetes</taxon>
        <taxon>Agaricomycetidae</taxon>
        <taxon>Boletales</taxon>
        <taxon>Coniophorineae</taxon>
        <taxon>Hygrophoropsidaceae</taxon>
        <taxon>Hygrophoropsis</taxon>
    </lineage>
</organism>